<dbReference type="EMBL" id="JAUOZS010000002">
    <property type="protein sequence ID" value="MDT8904003.1"/>
    <property type="molecule type" value="Genomic_DNA"/>
</dbReference>
<feature type="compositionally biased region" description="Polar residues" evidence="1">
    <location>
        <begin position="1"/>
        <end position="19"/>
    </location>
</feature>
<reference evidence="2 3" key="1">
    <citation type="submission" date="2023-07" db="EMBL/GenBank/DDBJ databases">
        <title>The novel representative of Negativicutes class, Anaeroselena agilis gen. nov. sp. nov.</title>
        <authorList>
            <person name="Prokofeva M.I."/>
            <person name="Elcheninov A.G."/>
            <person name="Klyukina A."/>
            <person name="Kublanov I.V."/>
            <person name="Frolov E.N."/>
            <person name="Podosokorskaya O.A."/>
        </authorList>
    </citation>
    <scope>NUCLEOTIDE SEQUENCE [LARGE SCALE GENOMIC DNA]</scope>
    <source>
        <strain evidence="2 3">4137-cl</strain>
    </source>
</reference>
<name>A0ABU3P4Q8_9FIRM</name>
<feature type="compositionally biased region" description="Low complexity" evidence="1">
    <location>
        <begin position="81"/>
        <end position="93"/>
    </location>
</feature>
<organism evidence="2 3">
    <name type="scientific">Anaeroselena agilis</name>
    <dbReference type="NCBI Taxonomy" id="3063788"/>
    <lineage>
        <taxon>Bacteria</taxon>
        <taxon>Bacillati</taxon>
        <taxon>Bacillota</taxon>
        <taxon>Negativicutes</taxon>
        <taxon>Acetonemataceae</taxon>
        <taxon>Anaeroselena</taxon>
    </lineage>
</organism>
<sequence length="165" mass="17129">MTKNQAAYGQSANQSSQDAGGNAGGWKFVTVQSGDIIYTYIVIGKNMKVLVGQTSAKKTDDNDPKTAADKNAVAGSQDKPAAAGDSAASVSSAKPTAAKENGGNTKEPAGLDFLGDLRMFALTGYHQQKIRETIKNMEESVVTGKATDVKASATAGKKPDKSELQ</sequence>
<feature type="region of interest" description="Disordered" evidence="1">
    <location>
        <begin position="1"/>
        <end position="21"/>
    </location>
</feature>
<accession>A0ABU3P4Q8</accession>
<dbReference type="Proteomes" id="UP001254848">
    <property type="component" value="Unassembled WGS sequence"/>
</dbReference>
<evidence type="ECO:0000313" key="2">
    <source>
        <dbReference type="EMBL" id="MDT8904003.1"/>
    </source>
</evidence>
<keyword evidence="3" id="KW-1185">Reference proteome</keyword>
<evidence type="ECO:0000256" key="1">
    <source>
        <dbReference type="SAM" id="MobiDB-lite"/>
    </source>
</evidence>
<dbReference type="RefSeq" id="WP_413782564.1">
    <property type="nucleotide sequence ID" value="NZ_JAUOZS010000002.1"/>
</dbReference>
<protein>
    <submittedName>
        <fullName evidence="2">Uncharacterized protein</fullName>
    </submittedName>
</protein>
<evidence type="ECO:0000313" key="3">
    <source>
        <dbReference type="Proteomes" id="UP001254848"/>
    </source>
</evidence>
<feature type="region of interest" description="Disordered" evidence="1">
    <location>
        <begin position="54"/>
        <end position="109"/>
    </location>
</feature>
<comment type="caution">
    <text evidence="2">The sequence shown here is derived from an EMBL/GenBank/DDBJ whole genome shotgun (WGS) entry which is preliminary data.</text>
</comment>
<feature type="compositionally biased region" description="Basic and acidic residues" evidence="1">
    <location>
        <begin position="57"/>
        <end position="68"/>
    </location>
</feature>
<proteinExistence type="predicted"/>
<feature type="region of interest" description="Disordered" evidence="1">
    <location>
        <begin position="145"/>
        <end position="165"/>
    </location>
</feature>
<gene>
    <name evidence="2" type="ORF">Q4T40_22445</name>
</gene>